<name>A0A399SLX1_9BACT</name>
<reference evidence="3" key="1">
    <citation type="submission" date="2018-08" db="EMBL/GenBank/DDBJ databases">
        <title>Mucilaginibacter sp. MYSH2.</title>
        <authorList>
            <person name="Seo T."/>
        </authorList>
    </citation>
    <scope>NUCLEOTIDE SEQUENCE [LARGE SCALE GENOMIC DNA]</scope>
    <source>
        <strain evidence="3">KIRAN</strain>
    </source>
</reference>
<comment type="caution">
    <text evidence="2">The sequence shown here is derived from an EMBL/GenBank/DDBJ whole genome shotgun (WGS) entry which is preliminary data.</text>
</comment>
<dbReference type="Gene3D" id="3.90.550.10">
    <property type="entry name" value="Spore Coat Polysaccharide Biosynthesis Protein SpsA, Chain A"/>
    <property type="match status" value="1"/>
</dbReference>
<protein>
    <submittedName>
        <fullName evidence="2">Glycosyltransferase family 2 protein</fullName>
    </submittedName>
</protein>
<organism evidence="2 3">
    <name type="scientific">Pontibacter oryzae</name>
    <dbReference type="NCBI Taxonomy" id="2304593"/>
    <lineage>
        <taxon>Bacteria</taxon>
        <taxon>Pseudomonadati</taxon>
        <taxon>Bacteroidota</taxon>
        <taxon>Cytophagia</taxon>
        <taxon>Cytophagales</taxon>
        <taxon>Hymenobacteraceae</taxon>
        <taxon>Pontibacter</taxon>
    </lineage>
</organism>
<dbReference type="Pfam" id="PF00535">
    <property type="entry name" value="Glycos_transf_2"/>
    <property type="match status" value="1"/>
</dbReference>
<dbReference type="PANTHER" id="PTHR22916">
    <property type="entry name" value="GLYCOSYLTRANSFERASE"/>
    <property type="match status" value="1"/>
</dbReference>
<keyword evidence="3" id="KW-1185">Reference proteome</keyword>
<dbReference type="CDD" id="cd00761">
    <property type="entry name" value="Glyco_tranf_GTA_type"/>
    <property type="match status" value="1"/>
</dbReference>
<accession>A0A399SLX1</accession>
<evidence type="ECO:0000259" key="1">
    <source>
        <dbReference type="Pfam" id="PF00535"/>
    </source>
</evidence>
<evidence type="ECO:0000313" key="3">
    <source>
        <dbReference type="Proteomes" id="UP000266005"/>
    </source>
</evidence>
<feature type="domain" description="Glycosyltransferase 2-like" evidence="1">
    <location>
        <begin position="5"/>
        <end position="160"/>
    </location>
</feature>
<evidence type="ECO:0000313" key="2">
    <source>
        <dbReference type="EMBL" id="RIJ42775.1"/>
    </source>
</evidence>
<dbReference type="InterPro" id="IPR001173">
    <property type="entry name" value="Glyco_trans_2-like"/>
</dbReference>
<dbReference type="EMBL" id="QWGE01000001">
    <property type="protein sequence ID" value="RIJ42775.1"/>
    <property type="molecule type" value="Genomic_DNA"/>
</dbReference>
<sequence>MPLFSIITPTYNRADLLPEMIQSVLDQTFADWELLIIDDGSVDHTADVVKAYTTDSRIKYIKKENSGAADSRNVGADCAVGSFLVFLDSDDIALENWLEQVSLQILSDTGLICVAALRSFENGKKIIEDPLFETSIFGNNQRLKFTAGSFFIRKDLFFEVGKYDSQMSANQHTDLGFRLMIVLKGKKLKVLPIEKPLVQINVHEGDRIRTNWEKIRHGNLRFIEKHHDFMSNSDKRGISNFYAISAFASYKLKQRKDSLTYMIKAIKYNPGSYINYVRLVRYLL</sequence>
<dbReference type="SUPFAM" id="SSF53448">
    <property type="entry name" value="Nucleotide-diphospho-sugar transferases"/>
    <property type="match status" value="1"/>
</dbReference>
<dbReference type="GO" id="GO:0016758">
    <property type="term" value="F:hexosyltransferase activity"/>
    <property type="evidence" value="ECO:0007669"/>
    <property type="project" value="UniProtKB-ARBA"/>
</dbReference>
<dbReference type="RefSeq" id="WP_119430657.1">
    <property type="nucleotide sequence ID" value="NZ_QWGE01000001.1"/>
</dbReference>
<keyword evidence="2" id="KW-0808">Transferase</keyword>
<proteinExistence type="predicted"/>
<dbReference type="InterPro" id="IPR029044">
    <property type="entry name" value="Nucleotide-diphossugar_trans"/>
</dbReference>
<dbReference type="Proteomes" id="UP000266005">
    <property type="component" value="Unassembled WGS sequence"/>
</dbReference>
<dbReference type="AlphaFoldDB" id="A0A399SLX1"/>
<dbReference type="OrthoDB" id="9802649at2"/>
<gene>
    <name evidence="2" type="ORF">D1627_02700</name>
</gene>